<dbReference type="FunFam" id="3.30.420.110:FF:000003">
    <property type="entry name" value="mutS protein homolog 4"/>
    <property type="match status" value="1"/>
</dbReference>
<keyword evidence="4" id="KW-1185">Reference proteome</keyword>
<dbReference type="Pfam" id="PF05188">
    <property type="entry name" value="MutS_II"/>
    <property type="match status" value="1"/>
</dbReference>
<feature type="compositionally biased region" description="Low complexity" evidence="1">
    <location>
        <begin position="97"/>
        <end position="109"/>
    </location>
</feature>
<dbReference type="SUPFAM" id="SSF53150">
    <property type="entry name" value="DNA repair protein MutS, domain II"/>
    <property type="match status" value="1"/>
</dbReference>
<feature type="compositionally biased region" description="Polar residues" evidence="1">
    <location>
        <begin position="70"/>
        <end position="96"/>
    </location>
</feature>
<dbReference type="GO" id="GO:0005524">
    <property type="term" value="F:ATP binding"/>
    <property type="evidence" value="ECO:0007669"/>
    <property type="project" value="InterPro"/>
</dbReference>
<comment type="caution">
    <text evidence="3">The sequence shown here is derived from an EMBL/GenBank/DDBJ whole genome shotgun (WGS) entry which is preliminary data.</text>
</comment>
<accession>A0AAD7RV66</accession>
<dbReference type="EMBL" id="JAINUG010000165">
    <property type="protein sequence ID" value="KAJ8390878.1"/>
    <property type="molecule type" value="Genomic_DNA"/>
</dbReference>
<feature type="domain" description="DNA mismatch repair protein MutS connector" evidence="2">
    <location>
        <begin position="167"/>
        <end position="303"/>
    </location>
</feature>
<sequence length="379" mass="40474">MFRTSTEEVTVGDGSSDSGRSSESVLDRRGGTVTSATTPGLRSWLSTSSLRGRHFGANPNPTPISGAEMSRTTSANGVTSRDSCQADRSSSMDRQNGSVFVSTSGSSFGRNSGTPRVRRTPGSAGAGAGASHHRTPGSAGAAHHRTPQTEQTVTTCSSATSAVVASVIVAVVEGRGLARGEIGMASIDLKFPELVLSQFADTGTYAKVITKLHILAPLEILMPDTASEKGKGTKLFSLITDNFQSVAFTAIQRKYFNERKGLEYIQQLCAPEFSTVIMEVQAKYYCLATAAALLKYFEFIQNSVFAPKALKVTFKGSEQTAMIDSTSARNLELVVNSRDASAELRPDSRRGEEALLDSDTINIRILEPLLDSDTINIRL</sequence>
<feature type="compositionally biased region" description="Low complexity" evidence="1">
    <location>
        <begin position="9"/>
        <end position="24"/>
    </location>
</feature>
<name>A0AAD7RV66_9TELE</name>
<dbReference type="InterPro" id="IPR036678">
    <property type="entry name" value="MutS_con_dom_sf"/>
</dbReference>
<dbReference type="InterPro" id="IPR007860">
    <property type="entry name" value="DNA_mmatch_repair_MutS_con_dom"/>
</dbReference>
<dbReference type="Gene3D" id="3.30.420.110">
    <property type="entry name" value="MutS, connector domain"/>
    <property type="match status" value="1"/>
</dbReference>
<dbReference type="GO" id="GO:0030983">
    <property type="term" value="F:mismatched DNA binding"/>
    <property type="evidence" value="ECO:0007669"/>
    <property type="project" value="InterPro"/>
</dbReference>
<protein>
    <recommendedName>
        <fullName evidence="2">DNA mismatch repair protein MutS connector domain-containing protein</fullName>
    </recommendedName>
</protein>
<evidence type="ECO:0000256" key="1">
    <source>
        <dbReference type="SAM" id="MobiDB-lite"/>
    </source>
</evidence>
<proteinExistence type="predicted"/>
<reference evidence="3" key="1">
    <citation type="journal article" date="2023" name="Science">
        <title>Genome structures resolve the early diversification of teleost fishes.</title>
        <authorList>
            <person name="Parey E."/>
            <person name="Louis A."/>
            <person name="Montfort J."/>
            <person name="Bouchez O."/>
            <person name="Roques C."/>
            <person name="Iampietro C."/>
            <person name="Lluch J."/>
            <person name="Castinel A."/>
            <person name="Donnadieu C."/>
            <person name="Desvignes T."/>
            <person name="Floi Bucao C."/>
            <person name="Jouanno E."/>
            <person name="Wen M."/>
            <person name="Mejri S."/>
            <person name="Dirks R."/>
            <person name="Jansen H."/>
            <person name="Henkel C."/>
            <person name="Chen W.J."/>
            <person name="Zahm M."/>
            <person name="Cabau C."/>
            <person name="Klopp C."/>
            <person name="Thompson A.W."/>
            <person name="Robinson-Rechavi M."/>
            <person name="Braasch I."/>
            <person name="Lecointre G."/>
            <person name="Bobe J."/>
            <person name="Postlethwait J.H."/>
            <person name="Berthelot C."/>
            <person name="Roest Crollius H."/>
            <person name="Guiguen Y."/>
        </authorList>
    </citation>
    <scope>NUCLEOTIDE SEQUENCE</scope>
    <source>
        <strain evidence="3">NC1722</strain>
    </source>
</reference>
<organism evidence="3 4">
    <name type="scientific">Aldrovandia affinis</name>
    <dbReference type="NCBI Taxonomy" id="143900"/>
    <lineage>
        <taxon>Eukaryota</taxon>
        <taxon>Metazoa</taxon>
        <taxon>Chordata</taxon>
        <taxon>Craniata</taxon>
        <taxon>Vertebrata</taxon>
        <taxon>Euteleostomi</taxon>
        <taxon>Actinopterygii</taxon>
        <taxon>Neopterygii</taxon>
        <taxon>Teleostei</taxon>
        <taxon>Notacanthiformes</taxon>
        <taxon>Halosauridae</taxon>
        <taxon>Aldrovandia</taxon>
    </lineage>
</organism>
<gene>
    <name evidence="3" type="ORF">AAFF_G00100100</name>
</gene>
<evidence type="ECO:0000313" key="3">
    <source>
        <dbReference type="EMBL" id="KAJ8390878.1"/>
    </source>
</evidence>
<evidence type="ECO:0000259" key="2">
    <source>
        <dbReference type="Pfam" id="PF05188"/>
    </source>
</evidence>
<feature type="region of interest" description="Disordered" evidence="1">
    <location>
        <begin position="1"/>
        <end position="153"/>
    </location>
</feature>
<dbReference type="Proteomes" id="UP001221898">
    <property type="component" value="Unassembled WGS sequence"/>
</dbReference>
<feature type="compositionally biased region" description="Polar residues" evidence="1">
    <location>
        <begin position="32"/>
        <end position="50"/>
    </location>
</feature>
<evidence type="ECO:0000313" key="4">
    <source>
        <dbReference type="Proteomes" id="UP001221898"/>
    </source>
</evidence>
<dbReference type="AlphaFoldDB" id="A0AAD7RV66"/>
<dbReference type="GO" id="GO:0006298">
    <property type="term" value="P:mismatch repair"/>
    <property type="evidence" value="ECO:0007669"/>
    <property type="project" value="InterPro"/>
</dbReference>